<evidence type="ECO:0000313" key="2">
    <source>
        <dbReference type="EMBL" id="SCD22191.1"/>
    </source>
</evidence>
<dbReference type="InterPro" id="IPR025049">
    <property type="entry name" value="Mfa-like_1"/>
</dbReference>
<sequence>MRHKSFLNICKSLLGGALLTLLATGCNSEDFTPSTNDVKDAVVLTGGTTISVDAQSTTRAANDTWAADDLIGVTMLSTSTPATPIYTNNQYKAVAAGSGDVAFNPESEGQKMYYPINGSEVTFKAYYPYTGLTDYPNYPVNVSGQGDIAALDLMTAVHENKDGSTANSKDNKEAHLVFHHRLTLVTVNLLTEAGSPIDLGGSQLAIKGMKTTGSYNLLTDVLTPDAASVNAINIPLSNNTGQAILLPREAGEGVTFEVTTDNGGVYTAKMDAGLELKGGTKYTFNLTLKTTPALITASIEDWTDGPVRNYDVVHVVTAQGESEGFKEDDVLRLYAKDNGDADYSYTKGGSFIFKGSKWTIENPVYWENFTGPVDFRATSVYAEKLNTTQMDDYLVGETTGVDLYKGVHLEMKHAGTKVTVKLSSSDGIYTAADLQGATVTLPDYLNTGSLNETTGAYTVGTGKGDITPEAPGATERVAIFPAQTIAANDVLVKVEINGHVYEVKDASAFTYEAGQHHEIRLNIQKSGVLLTTKLVDWVDGDDHEAEVRIGTPTLGTNENIPDGSQLRLFTEETVGAERVEVPGYFTYNATSDSWSYSVASNPLFWEVLPSTGNIYASIENAAINGTEGYNQSKDYIVATPIENKGGKGNTAVHFEMSHAVSQVNVTLRTSDTYTADQLKTAEITLPGYTIGGSLNKGVYVQGANTGDIRLDNPNNNEISTRSYLQAQTIPAGEIVARVKIGTRVYDVTYNHDVEYNAGEITHLFITIKGSEVLVSVKVTDWIDQTPVELTYSFNESPTSVEGFEVGDKITFHRLDNNGDVIESKVYVVQEVEGKKKLVAEDGTPWYRDDFATGDKIVAVYPDGTRTGIASGEKTFDVDLNGKTDPSDRTNDILVASDGEIEDKDANVDLTFDHILSKVTVNIIPGEGFAPNEISGGSPVVELVEFMQKGTVDISNGTVSNLSDNQTFEPTQLTTPNSGAELSYQALILPQTKGSTGNKVMLVKITLGGVVYEAQYEGVFTFEPGKNHVLDITLAKTALKLSATIAEWELGTKGDITID</sequence>
<proteinExistence type="predicted"/>
<dbReference type="EMBL" id="LT605205">
    <property type="protein sequence ID" value="SCD22191.1"/>
    <property type="molecule type" value="Genomic_DNA"/>
</dbReference>
<dbReference type="PROSITE" id="PS51257">
    <property type="entry name" value="PROKAR_LIPOPROTEIN"/>
    <property type="match status" value="1"/>
</dbReference>
<dbReference type="Gene3D" id="2.60.40.2630">
    <property type="match status" value="4"/>
</dbReference>
<accession>A0A1R3T3A9</accession>
<dbReference type="AlphaFoldDB" id="A0A1R3T3A9"/>
<dbReference type="CDD" id="cd13121">
    <property type="entry name" value="BF2867_like_C"/>
    <property type="match status" value="3"/>
</dbReference>
<dbReference type="STRING" id="1642647.PSM36_3407"/>
<dbReference type="InterPro" id="IPR042278">
    <property type="entry name" value="Mfa-like_1_N"/>
</dbReference>
<evidence type="ECO:0000256" key="1">
    <source>
        <dbReference type="SAM" id="SignalP"/>
    </source>
</evidence>
<keyword evidence="1" id="KW-0732">Signal</keyword>
<dbReference type="Gene3D" id="2.60.40.2620">
    <property type="entry name" value="Fimbrillin-like"/>
    <property type="match status" value="2"/>
</dbReference>
<protein>
    <submittedName>
        <fullName evidence="2">Putative secreted protein</fullName>
    </submittedName>
</protein>
<feature type="signal peptide" evidence="1">
    <location>
        <begin position="1"/>
        <end position="28"/>
    </location>
</feature>
<dbReference type="Proteomes" id="UP000187464">
    <property type="component" value="Chromosome I"/>
</dbReference>
<name>A0A1R3T3A9_9BACT</name>
<organism evidence="2 3">
    <name type="scientific">Proteiniphilum saccharofermentans</name>
    <dbReference type="NCBI Taxonomy" id="1642647"/>
    <lineage>
        <taxon>Bacteria</taxon>
        <taxon>Pseudomonadati</taxon>
        <taxon>Bacteroidota</taxon>
        <taxon>Bacteroidia</taxon>
        <taxon>Bacteroidales</taxon>
        <taxon>Dysgonomonadaceae</taxon>
        <taxon>Proteiniphilum</taxon>
    </lineage>
</organism>
<evidence type="ECO:0000313" key="3">
    <source>
        <dbReference type="Proteomes" id="UP000187464"/>
    </source>
</evidence>
<gene>
    <name evidence="2" type="ORF">PSM36_3407</name>
</gene>
<feature type="chain" id="PRO_5012277697" evidence="1">
    <location>
        <begin position="29"/>
        <end position="1058"/>
    </location>
</feature>
<keyword evidence="3" id="KW-1185">Reference proteome</keyword>
<dbReference type="KEGG" id="psac:PSM36_3407"/>
<reference evidence="2 3" key="1">
    <citation type="submission" date="2016-08" db="EMBL/GenBank/DDBJ databases">
        <authorList>
            <person name="Seilhamer J.J."/>
        </authorList>
    </citation>
    <scope>NUCLEOTIDE SEQUENCE [LARGE SCALE GENOMIC DNA]</scope>
    <source>
        <strain evidence="2">M3/6</strain>
    </source>
</reference>
<dbReference type="Pfam" id="PF13149">
    <property type="entry name" value="Mfa_like_1"/>
    <property type="match status" value="4"/>
</dbReference>
<dbReference type="CDD" id="cd13120">
    <property type="entry name" value="BF2867_like_N"/>
    <property type="match status" value="1"/>
</dbReference>
<dbReference type="RefSeq" id="WP_076931868.1">
    <property type="nucleotide sequence ID" value="NZ_LT605205.1"/>
</dbReference>